<dbReference type="EMBL" id="CENE01000001">
    <property type="protein sequence ID" value="CEQ38963.1"/>
    <property type="molecule type" value="Genomic_DNA"/>
</dbReference>
<feature type="non-terminal residue" evidence="4">
    <location>
        <position position="1"/>
    </location>
</feature>
<evidence type="ECO:0000313" key="4">
    <source>
        <dbReference type="EMBL" id="CEQ38963.1"/>
    </source>
</evidence>
<reference evidence="5" key="1">
    <citation type="submission" date="2015-02" db="EMBL/GenBank/DDBJ databases">
        <authorList>
            <person name="Gon?alves P."/>
        </authorList>
    </citation>
    <scope>NUCLEOTIDE SEQUENCE [LARGE SCALE GENOMIC DNA]</scope>
</reference>
<dbReference type="Gene3D" id="3.40.50.720">
    <property type="entry name" value="NAD(P)-binding Rossmann-like Domain"/>
    <property type="match status" value="1"/>
</dbReference>
<dbReference type="OrthoDB" id="2735536at2759"/>
<dbReference type="Proteomes" id="UP000243876">
    <property type="component" value="Unassembled WGS sequence"/>
</dbReference>
<dbReference type="InterPro" id="IPR050425">
    <property type="entry name" value="NAD(P)_dehydrat-like"/>
</dbReference>
<gene>
    <name evidence="4" type="primary">SPOSA6832_00436</name>
</gene>
<dbReference type="GO" id="GO:0016616">
    <property type="term" value="F:oxidoreductase activity, acting on the CH-OH group of donors, NAD or NADP as acceptor"/>
    <property type="evidence" value="ECO:0007669"/>
    <property type="project" value="InterPro"/>
</dbReference>
<keyword evidence="5" id="KW-1185">Reference proteome</keyword>
<keyword evidence="1" id="KW-0560">Oxidoreductase</keyword>
<dbReference type="Pfam" id="PF01073">
    <property type="entry name" value="3Beta_HSD"/>
    <property type="match status" value="1"/>
</dbReference>
<feature type="domain" description="3-beta hydroxysteroid dehydrogenase/isomerase" evidence="3">
    <location>
        <begin position="6"/>
        <end position="132"/>
    </location>
</feature>
<accession>A0A0D6EGP5</accession>
<proteinExistence type="inferred from homology"/>
<dbReference type="PANTHER" id="PTHR10366">
    <property type="entry name" value="NAD DEPENDENT EPIMERASE/DEHYDRATASE"/>
    <property type="match status" value="1"/>
</dbReference>
<organism evidence="4 5">
    <name type="scientific">Sporidiobolus salmonicolor</name>
    <name type="common">Yeast-like fungus</name>
    <name type="synonym">Sporobolomyces salmonicolor</name>
    <dbReference type="NCBI Taxonomy" id="5005"/>
    <lineage>
        <taxon>Eukaryota</taxon>
        <taxon>Fungi</taxon>
        <taxon>Dikarya</taxon>
        <taxon>Basidiomycota</taxon>
        <taxon>Pucciniomycotina</taxon>
        <taxon>Microbotryomycetes</taxon>
        <taxon>Sporidiobolales</taxon>
        <taxon>Sporidiobolaceae</taxon>
        <taxon>Sporobolomyces</taxon>
    </lineage>
</organism>
<sequence>MSKTVLVTGASGFLASYVIDAFLQAGWNVRGTVRSLAKAQHLLDRYPEHSDKLKLVEVKDIVTGEGLKEALEGCDAVAHTASPYHLHVSDPMKDFIAPAVDGTLSVLKAAKAAGIKRVVVTSSFAAVTNFEKGGPWRDYTYTDATPSGRHKTLLTSIALPQADWNPTTLEQAIEPGRPASKTLAEQAAHDFGTANPDMVIVTLNPPMIYSPPLQSISSASEVNTSSNAIYSLINGEEGREAPWNRLPLFVATEDVALAHVRALEVGEEKVKGKRFLLCGGSFTWEDASLPHCLRSSATSLTLLCDPQAIRHLQTARPQLSSRLPKLPATDKDADKPIARLDCTPAKEVLGIHEFKPWQDVLERTIDRLVEVEKGFKN</sequence>
<dbReference type="InterPro" id="IPR002225">
    <property type="entry name" value="3Beta_OHSteriod_DH/Estase"/>
</dbReference>
<evidence type="ECO:0000256" key="2">
    <source>
        <dbReference type="ARBA" id="ARBA00023445"/>
    </source>
</evidence>
<dbReference type="AlphaFoldDB" id="A0A0D6EGP5"/>
<evidence type="ECO:0000259" key="3">
    <source>
        <dbReference type="Pfam" id="PF01073"/>
    </source>
</evidence>
<dbReference type="SUPFAM" id="SSF51735">
    <property type="entry name" value="NAD(P)-binding Rossmann-fold domains"/>
    <property type="match status" value="1"/>
</dbReference>
<dbReference type="InterPro" id="IPR036291">
    <property type="entry name" value="NAD(P)-bd_dom_sf"/>
</dbReference>
<comment type="similarity">
    <text evidence="2">Belongs to the NAD(P)-dependent epimerase/dehydratase family. Dihydroflavonol-4-reductase subfamily.</text>
</comment>
<protein>
    <submittedName>
        <fullName evidence="4">SPOSA6832_00436-mRNA-1:cds</fullName>
    </submittedName>
</protein>
<dbReference type="GO" id="GO:0006694">
    <property type="term" value="P:steroid biosynthetic process"/>
    <property type="evidence" value="ECO:0007669"/>
    <property type="project" value="InterPro"/>
</dbReference>
<dbReference type="PANTHER" id="PTHR10366:SF564">
    <property type="entry name" value="STEROL-4-ALPHA-CARBOXYLATE 3-DEHYDROGENASE, DECARBOXYLATING"/>
    <property type="match status" value="1"/>
</dbReference>
<name>A0A0D6EGP5_SPOSA</name>
<evidence type="ECO:0000256" key="1">
    <source>
        <dbReference type="ARBA" id="ARBA00023002"/>
    </source>
</evidence>
<evidence type="ECO:0000313" key="5">
    <source>
        <dbReference type="Proteomes" id="UP000243876"/>
    </source>
</evidence>